<gene>
    <name evidence="15" type="ORF">COT61_00820</name>
</gene>
<dbReference type="EC" id="2.7.4.22" evidence="4"/>
<evidence type="ECO:0000256" key="1">
    <source>
        <dbReference type="ARBA" id="ARBA00004496"/>
    </source>
</evidence>
<feature type="domain" description="Aspartate/glutamate/uridylate kinase" evidence="14">
    <location>
        <begin position="20"/>
        <end position="238"/>
    </location>
</feature>
<sequence>MLTKLTKRKKEINFMANKKQFVIDLGGSAVCPDGIDVEFLKRFREFIKRKIGEGYQFIIVVGGGKICRQYQKAAGEIGDIADKEKDWVGIFATRLNARLLRAIFCDVAHPDLFDERFKMKSFRRRSGGISSFGSPEIKEFGDYSIIIGSGWEPGSSTDYMAIQIAADFKIDTVINLGKPDYIYTSDPGKDSGAKPIEKLSWADYWKMTPSEWTPGLNFPLDPIAAKLAEKENIKIIVAGAKDLDNLEKILEGKEFKGTALY</sequence>
<proteinExistence type="inferred from homology"/>
<comment type="catalytic activity">
    <reaction evidence="13">
        <text>UMP + ATP = UDP + ADP</text>
        <dbReference type="Rhea" id="RHEA:24400"/>
        <dbReference type="ChEBI" id="CHEBI:30616"/>
        <dbReference type="ChEBI" id="CHEBI:57865"/>
        <dbReference type="ChEBI" id="CHEBI:58223"/>
        <dbReference type="ChEBI" id="CHEBI:456216"/>
        <dbReference type="EC" id="2.7.4.22"/>
    </reaction>
</comment>
<evidence type="ECO:0000256" key="10">
    <source>
        <dbReference type="ARBA" id="ARBA00022840"/>
    </source>
</evidence>
<evidence type="ECO:0000313" key="15">
    <source>
        <dbReference type="EMBL" id="PIS17032.1"/>
    </source>
</evidence>
<keyword evidence="10" id="KW-0067">ATP-binding</keyword>
<comment type="pathway">
    <text evidence="2">Pyrimidine metabolism; CTP biosynthesis via de novo pathway; UDP from UMP (UMPK route): step 1/1.</text>
</comment>
<dbReference type="PIRSF" id="PIRSF005650">
    <property type="entry name" value="Uridylate_kin"/>
    <property type="match status" value="1"/>
</dbReference>
<evidence type="ECO:0000256" key="9">
    <source>
        <dbReference type="ARBA" id="ARBA00022777"/>
    </source>
</evidence>
<dbReference type="PANTHER" id="PTHR42833:SF4">
    <property type="entry name" value="URIDYLATE KINASE PUMPKIN, CHLOROPLASTIC"/>
    <property type="match status" value="1"/>
</dbReference>
<name>A0A2H0WWK1_9BACT</name>
<evidence type="ECO:0000256" key="7">
    <source>
        <dbReference type="ARBA" id="ARBA00022679"/>
    </source>
</evidence>
<keyword evidence="6" id="KW-0963">Cytoplasm</keyword>
<dbReference type="Pfam" id="PF00696">
    <property type="entry name" value="AA_kinase"/>
    <property type="match status" value="1"/>
</dbReference>
<comment type="subcellular location">
    <subcellularLocation>
        <location evidence="1">Cytoplasm</location>
    </subcellularLocation>
</comment>
<reference evidence="16" key="1">
    <citation type="submission" date="2017-09" db="EMBL/GenBank/DDBJ databases">
        <title>Depth-based differentiation of microbial function through sediment-hosted aquifers and enrichment of novel symbionts in the deep terrestrial subsurface.</title>
        <authorList>
            <person name="Probst A.J."/>
            <person name="Ladd B."/>
            <person name="Jarett J.K."/>
            <person name="Geller-Mcgrath D.E."/>
            <person name="Sieber C.M.K."/>
            <person name="Emerson J.B."/>
            <person name="Anantharaman K."/>
            <person name="Thomas B.C."/>
            <person name="Malmstrom R."/>
            <person name="Stieglmeier M."/>
            <person name="Klingl A."/>
            <person name="Woyke T."/>
            <person name="Ryan C.M."/>
            <person name="Banfield J.F."/>
        </authorList>
    </citation>
    <scope>NUCLEOTIDE SEQUENCE [LARGE SCALE GENOMIC DNA]</scope>
</reference>
<comment type="caution">
    <text evidence="15">The sequence shown here is derived from an EMBL/GenBank/DDBJ whole genome shotgun (WGS) entry which is preliminary data.</text>
</comment>
<keyword evidence="7" id="KW-0808">Transferase</keyword>
<keyword evidence="8" id="KW-0547">Nucleotide-binding</keyword>
<evidence type="ECO:0000256" key="8">
    <source>
        <dbReference type="ARBA" id="ARBA00022741"/>
    </source>
</evidence>
<evidence type="ECO:0000256" key="13">
    <source>
        <dbReference type="ARBA" id="ARBA00047767"/>
    </source>
</evidence>
<dbReference type="Gene3D" id="3.40.1160.10">
    <property type="entry name" value="Acetylglutamate kinase-like"/>
    <property type="match status" value="1"/>
</dbReference>
<dbReference type="GO" id="GO:0044210">
    <property type="term" value="P:'de novo' CTP biosynthetic process"/>
    <property type="evidence" value="ECO:0007669"/>
    <property type="project" value="UniProtKB-UniPathway"/>
</dbReference>
<dbReference type="GO" id="GO:0005524">
    <property type="term" value="F:ATP binding"/>
    <property type="evidence" value="ECO:0007669"/>
    <property type="project" value="UniProtKB-KW"/>
</dbReference>
<organism evidence="15 16">
    <name type="scientific">Candidatus Portnoybacteria bacterium CG09_land_8_20_14_0_10_44_13</name>
    <dbReference type="NCBI Taxonomy" id="1974811"/>
    <lineage>
        <taxon>Bacteria</taxon>
        <taxon>Candidatus Portnoyibacteriota</taxon>
    </lineage>
</organism>
<dbReference type="SUPFAM" id="SSF53633">
    <property type="entry name" value="Carbamate kinase-like"/>
    <property type="match status" value="1"/>
</dbReference>
<dbReference type="InterPro" id="IPR001048">
    <property type="entry name" value="Asp/Glu/Uridylate_kinase"/>
</dbReference>
<dbReference type="Proteomes" id="UP000229080">
    <property type="component" value="Unassembled WGS sequence"/>
</dbReference>
<evidence type="ECO:0000313" key="16">
    <source>
        <dbReference type="Proteomes" id="UP000229080"/>
    </source>
</evidence>
<dbReference type="EMBL" id="PEZF01000026">
    <property type="protein sequence ID" value="PIS17032.1"/>
    <property type="molecule type" value="Genomic_DNA"/>
</dbReference>
<dbReference type="AlphaFoldDB" id="A0A2H0WWK1"/>
<dbReference type="InterPro" id="IPR036393">
    <property type="entry name" value="AceGlu_kinase-like_sf"/>
</dbReference>
<dbReference type="GO" id="GO:0033862">
    <property type="term" value="F:UMP kinase activity"/>
    <property type="evidence" value="ECO:0007669"/>
    <property type="project" value="UniProtKB-EC"/>
</dbReference>
<evidence type="ECO:0000256" key="11">
    <source>
        <dbReference type="ARBA" id="ARBA00022975"/>
    </source>
</evidence>
<dbReference type="PANTHER" id="PTHR42833">
    <property type="entry name" value="URIDYLATE KINASE"/>
    <property type="match status" value="1"/>
</dbReference>
<keyword evidence="11" id="KW-0665">Pyrimidine biosynthesis</keyword>
<dbReference type="GO" id="GO:0005737">
    <property type="term" value="C:cytoplasm"/>
    <property type="evidence" value="ECO:0007669"/>
    <property type="project" value="UniProtKB-SubCell"/>
</dbReference>
<dbReference type="GO" id="GO:0006225">
    <property type="term" value="P:UDP biosynthetic process"/>
    <property type="evidence" value="ECO:0007669"/>
    <property type="project" value="TreeGrafter"/>
</dbReference>
<evidence type="ECO:0000259" key="14">
    <source>
        <dbReference type="Pfam" id="PF00696"/>
    </source>
</evidence>
<dbReference type="InterPro" id="IPR011817">
    <property type="entry name" value="Uridylate_kinase"/>
</dbReference>
<evidence type="ECO:0000256" key="6">
    <source>
        <dbReference type="ARBA" id="ARBA00022490"/>
    </source>
</evidence>
<keyword evidence="9 15" id="KW-0418">Kinase</keyword>
<comment type="similarity">
    <text evidence="3">Belongs to the UMP kinase family.</text>
</comment>
<evidence type="ECO:0000256" key="2">
    <source>
        <dbReference type="ARBA" id="ARBA00004791"/>
    </source>
</evidence>
<accession>A0A2H0WWK1</accession>
<evidence type="ECO:0000256" key="12">
    <source>
        <dbReference type="ARBA" id="ARBA00032092"/>
    </source>
</evidence>
<protein>
    <recommendedName>
        <fullName evidence="5">Uridylate kinase</fullName>
        <ecNumber evidence="4">2.7.4.22</ecNumber>
    </recommendedName>
    <alternativeName>
        <fullName evidence="12">Uridine monophosphate kinase</fullName>
    </alternativeName>
</protein>
<evidence type="ECO:0000256" key="3">
    <source>
        <dbReference type="ARBA" id="ARBA00007614"/>
    </source>
</evidence>
<evidence type="ECO:0000256" key="5">
    <source>
        <dbReference type="ARBA" id="ARBA00016403"/>
    </source>
</evidence>
<evidence type="ECO:0000256" key="4">
    <source>
        <dbReference type="ARBA" id="ARBA00012899"/>
    </source>
</evidence>
<dbReference type="UniPathway" id="UPA00159">
    <property type="reaction ID" value="UER00275"/>
</dbReference>